<dbReference type="CDD" id="cd04301">
    <property type="entry name" value="NAT_SF"/>
    <property type="match status" value="1"/>
</dbReference>
<comment type="caution">
    <text evidence="2">The sequence shown here is derived from an EMBL/GenBank/DDBJ whole genome shotgun (WGS) entry which is preliminary data.</text>
</comment>
<dbReference type="RefSeq" id="WP_343995643.1">
    <property type="nucleotide sequence ID" value="NZ_BAAALG010000011.1"/>
</dbReference>
<evidence type="ECO:0000313" key="3">
    <source>
        <dbReference type="Proteomes" id="UP001501581"/>
    </source>
</evidence>
<dbReference type="InterPro" id="IPR016181">
    <property type="entry name" value="Acyl_CoA_acyltransferase"/>
</dbReference>
<protein>
    <submittedName>
        <fullName evidence="2">GNAT family N-acetyltransferase</fullName>
    </submittedName>
</protein>
<accession>A0ABP4EK74</accession>
<dbReference type="PROSITE" id="PS51729">
    <property type="entry name" value="GNAT_YJDJ"/>
    <property type="match status" value="1"/>
</dbReference>
<proteinExistence type="predicted"/>
<dbReference type="InterPro" id="IPR031165">
    <property type="entry name" value="GNAT_YJDJ"/>
</dbReference>
<organism evidence="2 3">
    <name type="scientific">Nocardioides dubius</name>
    <dbReference type="NCBI Taxonomy" id="317019"/>
    <lineage>
        <taxon>Bacteria</taxon>
        <taxon>Bacillati</taxon>
        <taxon>Actinomycetota</taxon>
        <taxon>Actinomycetes</taxon>
        <taxon>Propionibacteriales</taxon>
        <taxon>Nocardioidaceae</taxon>
        <taxon>Nocardioides</taxon>
    </lineage>
</organism>
<evidence type="ECO:0000259" key="1">
    <source>
        <dbReference type="PROSITE" id="PS51729"/>
    </source>
</evidence>
<dbReference type="InterPro" id="IPR045057">
    <property type="entry name" value="Gcn5-rel_NAT"/>
</dbReference>
<dbReference type="Proteomes" id="UP001501581">
    <property type="component" value="Unassembled WGS sequence"/>
</dbReference>
<dbReference type="Gene3D" id="3.40.630.30">
    <property type="match status" value="1"/>
</dbReference>
<dbReference type="PANTHER" id="PTHR31435:SF10">
    <property type="entry name" value="BSR4717 PROTEIN"/>
    <property type="match status" value="1"/>
</dbReference>
<gene>
    <name evidence="2" type="ORF">GCM10009668_30210</name>
</gene>
<evidence type="ECO:0000313" key="2">
    <source>
        <dbReference type="EMBL" id="GAA1108061.1"/>
    </source>
</evidence>
<dbReference type="PANTHER" id="PTHR31435">
    <property type="entry name" value="PROTEIN NATD1"/>
    <property type="match status" value="1"/>
</dbReference>
<reference evidence="3" key="1">
    <citation type="journal article" date="2019" name="Int. J. Syst. Evol. Microbiol.">
        <title>The Global Catalogue of Microorganisms (GCM) 10K type strain sequencing project: providing services to taxonomists for standard genome sequencing and annotation.</title>
        <authorList>
            <consortium name="The Broad Institute Genomics Platform"/>
            <consortium name="The Broad Institute Genome Sequencing Center for Infectious Disease"/>
            <person name="Wu L."/>
            <person name="Ma J."/>
        </authorList>
    </citation>
    <scope>NUCLEOTIDE SEQUENCE [LARGE SCALE GENOMIC DNA]</scope>
    <source>
        <strain evidence="3">JCM 13008</strain>
    </source>
</reference>
<feature type="domain" description="N-acetyltransferase" evidence="1">
    <location>
        <begin position="10"/>
        <end position="96"/>
    </location>
</feature>
<dbReference type="EMBL" id="BAAALG010000011">
    <property type="protein sequence ID" value="GAA1108061.1"/>
    <property type="molecule type" value="Genomic_DNA"/>
</dbReference>
<name>A0ABP4EK74_9ACTN</name>
<sequence length="106" mass="11713">MSTDTEINVVNVPEKGRFEIHVDGELAGFTEYVDREDARVFPHTEVDEAYAGQGLAKRVIREGLEATRAQGKLVLPVCPAVRGFIAKNPEYVDLVPEARRAEFGLA</sequence>
<keyword evidence="3" id="KW-1185">Reference proteome</keyword>
<dbReference type="SUPFAM" id="SSF55729">
    <property type="entry name" value="Acyl-CoA N-acyltransferases (Nat)"/>
    <property type="match status" value="1"/>
</dbReference>
<dbReference type="Pfam" id="PF14542">
    <property type="entry name" value="Acetyltransf_CG"/>
    <property type="match status" value="1"/>
</dbReference>